<dbReference type="PaxDb" id="121845-A0A1S3D6L3"/>
<evidence type="ECO:0000313" key="4">
    <source>
        <dbReference type="RefSeq" id="XP_008474606.1"/>
    </source>
</evidence>
<dbReference type="STRING" id="121845.A0A1S3D6L3"/>
<organism evidence="3 4">
    <name type="scientific">Diaphorina citri</name>
    <name type="common">Asian citrus psyllid</name>
    <dbReference type="NCBI Taxonomy" id="121845"/>
    <lineage>
        <taxon>Eukaryota</taxon>
        <taxon>Metazoa</taxon>
        <taxon>Ecdysozoa</taxon>
        <taxon>Arthropoda</taxon>
        <taxon>Hexapoda</taxon>
        <taxon>Insecta</taxon>
        <taxon>Pterygota</taxon>
        <taxon>Neoptera</taxon>
        <taxon>Paraneoptera</taxon>
        <taxon>Hemiptera</taxon>
        <taxon>Sternorrhyncha</taxon>
        <taxon>Psylloidea</taxon>
        <taxon>Psyllidae</taxon>
        <taxon>Diaphorininae</taxon>
        <taxon>Diaphorina</taxon>
    </lineage>
</organism>
<dbReference type="GO" id="GO:0036064">
    <property type="term" value="C:ciliary basal body"/>
    <property type="evidence" value="ECO:0007669"/>
    <property type="project" value="TreeGrafter"/>
</dbReference>
<gene>
    <name evidence="4" type="primary">LOC103511654</name>
</gene>
<dbReference type="GeneID" id="103511654"/>
<keyword evidence="1" id="KW-0853">WD repeat</keyword>
<evidence type="ECO:0000313" key="3">
    <source>
        <dbReference type="Proteomes" id="UP000079169"/>
    </source>
</evidence>
<proteinExistence type="predicted"/>
<dbReference type="RefSeq" id="XP_008474606.1">
    <property type="nucleotide sequence ID" value="XM_008476384.1"/>
</dbReference>
<dbReference type="AlphaFoldDB" id="A0A1S3D6L3"/>
<dbReference type="PANTHER" id="PTHR19853:SF1">
    <property type="entry name" value="TBC1 DOMAIN FAMILY MEMBER 31"/>
    <property type="match status" value="1"/>
</dbReference>
<dbReference type="GO" id="GO:0060271">
    <property type="term" value="P:cilium assembly"/>
    <property type="evidence" value="ECO:0007669"/>
    <property type="project" value="TreeGrafter"/>
</dbReference>
<protein>
    <submittedName>
        <fullName evidence="4">TBC1 domain family member 31</fullName>
    </submittedName>
</protein>
<keyword evidence="3" id="KW-1185">Reference proteome</keyword>
<name>A0A1S3D6L3_DIACI</name>
<evidence type="ECO:0000256" key="1">
    <source>
        <dbReference type="ARBA" id="ARBA00022574"/>
    </source>
</evidence>
<evidence type="ECO:0000256" key="2">
    <source>
        <dbReference type="ARBA" id="ARBA00022737"/>
    </source>
</evidence>
<dbReference type="InterPro" id="IPR051570">
    <property type="entry name" value="TBC1_cilium_biogenesis"/>
</dbReference>
<dbReference type="PANTHER" id="PTHR19853">
    <property type="entry name" value="WD REPEAT CONTAINING PROTEIN 3 WDR3"/>
    <property type="match status" value="1"/>
</dbReference>
<reference evidence="4" key="1">
    <citation type="submission" date="2025-08" db="UniProtKB">
        <authorList>
            <consortium name="RefSeq"/>
        </authorList>
    </citation>
    <scope>IDENTIFICATION</scope>
</reference>
<accession>A0A1S3D6L3</accession>
<dbReference type="KEGG" id="dci:103511654"/>
<keyword evidence="2" id="KW-0677">Repeat</keyword>
<sequence>MDNNSIASSPGSKHIACSLYSGVVLLFDTELLLNEKPCAQIKWRSPRKKKLQGAQAKEMRVVTQKTYKFLYPTLFDTELLLNEKPCAQIKWRSPRKKKLQGAQAKEMRVVSQKISEVLDINRMRPLLKQFGEYPAKFRPLVWKTLLKIPHNTEAYKILASKPEHLAFKHLDKKYPLHNKCLLNALKRLLSCLANWNPLFSLVTYLPEFVFPFVVLLRNEPCALFEVIASIIGRLTNSVINGCKL</sequence>
<dbReference type="Proteomes" id="UP000079169">
    <property type="component" value="Unplaced"/>
</dbReference>